<gene>
    <name evidence="1" type="ORF">DSTB1V02_LOCUS5129</name>
</gene>
<proteinExistence type="predicted"/>
<evidence type="ECO:0000313" key="2">
    <source>
        <dbReference type="Proteomes" id="UP000677054"/>
    </source>
</evidence>
<evidence type="ECO:0000313" key="1">
    <source>
        <dbReference type="EMBL" id="CAD7245255.1"/>
    </source>
</evidence>
<reference evidence="1" key="1">
    <citation type="submission" date="2020-11" db="EMBL/GenBank/DDBJ databases">
        <authorList>
            <person name="Tran Van P."/>
        </authorList>
    </citation>
    <scope>NUCLEOTIDE SEQUENCE</scope>
</reference>
<keyword evidence="2" id="KW-1185">Reference proteome</keyword>
<sequence length="132" mass="12738">MSKLPNYLSPYPLLTSPGLIPLSPGTAAGNQLAAAAAAGQLYDIPYSAATSNAAAAAAAAAAAVSSPYANGLDPYSSIAAYLPAYSYPALHGALTPGGAGAGGTPTNVAPSLSLSHYSAAMAAAAQSPDARM</sequence>
<accession>A0A7R9A6C9</accession>
<dbReference type="AlphaFoldDB" id="A0A7R9A6C9"/>
<organism evidence="1">
    <name type="scientific">Darwinula stevensoni</name>
    <dbReference type="NCBI Taxonomy" id="69355"/>
    <lineage>
        <taxon>Eukaryota</taxon>
        <taxon>Metazoa</taxon>
        <taxon>Ecdysozoa</taxon>
        <taxon>Arthropoda</taxon>
        <taxon>Crustacea</taxon>
        <taxon>Oligostraca</taxon>
        <taxon>Ostracoda</taxon>
        <taxon>Podocopa</taxon>
        <taxon>Podocopida</taxon>
        <taxon>Darwinulocopina</taxon>
        <taxon>Darwinuloidea</taxon>
        <taxon>Darwinulidae</taxon>
        <taxon>Darwinula</taxon>
    </lineage>
</organism>
<protein>
    <submittedName>
        <fullName evidence="1">Uncharacterized protein</fullName>
    </submittedName>
</protein>
<dbReference type="EMBL" id="LR900333">
    <property type="protein sequence ID" value="CAD7245255.1"/>
    <property type="molecule type" value="Genomic_DNA"/>
</dbReference>
<name>A0A7R9A6C9_9CRUS</name>
<dbReference type="EMBL" id="CAJPEV010000816">
    <property type="protein sequence ID" value="CAG0888793.1"/>
    <property type="molecule type" value="Genomic_DNA"/>
</dbReference>
<dbReference type="Proteomes" id="UP000677054">
    <property type="component" value="Unassembled WGS sequence"/>
</dbReference>